<dbReference type="PANTHER" id="PTHR22550:SF9">
    <property type="entry name" value="STAGE V SPORULATION PROTEIN AF"/>
    <property type="match status" value="1"/>
</dbReference>
<reference evidence="4 7" key="2">
    <citation type="submission" date="2018-05" db="EMBL/GenBank/DDBJ databases">
        <title>Genomic Encyclopedia of Type Strains, Phase IV (KMG-IV): sequencing the most valuable type-strain genomes for metagenomic binning, comparative biology and taxonomic classification.</title>
        <authorList>
            <person name="Goeker M."/>
        </authorList>
    </citation>
    <scope>NUCLEOTIDE SEQUENCE [LARGE SCALE GENOMIC DNA]</scope>
    <source>
        <strain evidence="4 7">DSM 28816</strain>
    </source>
</reference>
<dbReference type="Pfam" id="PF03323">
    <property type="entry name" value="GerA"/>
    <property type="match status" value="1"/>
</dbReference>
<dbReference type="Proteomes" id="UP000247523">
    <property type="component" value="Unassembled WGS sequence"/>
</dbReference>
<evidence type="ECO:0000256" key="1">
    <source>
        <dbReference type="ARBA" id="ARBA00005278"/>
    </source>
</evidence>
<keyword evidence="3" id="KW-1133">Transmembrane helix</keyword>
<comment type="similarity">
    <text evidence="1">Belongs to the GerABKA family.</text>
</comment>
<reference evidence="5 6" key="1">
    <citation type="journal article" date="2017" name="Genome Announc.">
        <title>Draft Genome Sequence of a Sporulating and Motile Strain of Lachnotalea glycerini Isolated from Water in Quebec City, Canada.</title>
        <authorList>
            <person name="Maheux A.F."/>
            <person name="Boudreau D.K."/>
            <person name="Berube E."/>
            <person name="Boissinot M."/>
            <person name="Raymond F."/>
            <person name="Brodeur S."/>
            <person name="Corbeil J."/>
            <person name="Isabel S."/>
            <person name="Omar R.F."/>
            <person name="Bergeron M.G."/>
        </authorList>
    </citation>
    <scope>NUCLEOTIDE SEQUENCE [LARGE SCALE GENOMIC DNA]</scope>
    <source>
        <strain evidence="5 6">CCRI-19302</strain>
    </source>
</reference>
<evidence type="ECO:0000313" key="5">
    <source>
        <dbReference type="EMBL" id="RDY30375.1"/>
    </source>
</evidence>
<evidence type="ECO:0000256" key="2">
    <source>
        <dbReference type="ARBA" id="ARBA00023136"/>
    </source>
</evidence>
<dbReference type="Proteomes" id="UP000216411">
    <property type="component" value="Unassembled WGS sequence"/>
</dbReference>
<evidence type="ECO:0000313" key="6">
    <source>
        <dbReference type="Proteomes" id="UP000216411"/>
    </source>
</evidence>
<name>A0A318EMJ3_9FIRM</name>
<organism evidence="4 7">
    <name type="scientific">Lachnotalea glycerini</name>
    <dbReference type="NCBI Taxonomy" id="1763509"/>
    <lineage>
        <taxon>Bacteria</taxon>
        <taxon>Bacillati</taxon>
        <taxon>Bacillota</taxon>
        <taxon>Clostridia</taxon>
        <taxon>Lachnospirales</taxon>
        <taxon>Lachnospiraceae</taxon>
        <taxon>Lachnotalea</taxon>
    </lineage>
</organism>
<keyword evidence="2 3" id="KW-0472">Membrane</keyword>
<dbReference type="RefSeq" id="WP_110291918.1">
    <property type="nucleotide sequence ID" value="NZ_NOKA02000039.1"/>
</dbReference>
<evidence type="ECO:0000256" key="3">
    <source>
        <dbReference type="SAM" id="Phobius"/>
    </source>
</evidence>
<dbReference type="InterPro" id="IPR004995">
    <property type="entry name" value="Spore_Ger"/>
</dbReference>
<evidence type="ECO:0000313" key="7">
    <source>
        <dbReference type="Proteomes" id="UP000247523"/>
    </source>
</evidence>
<reference evidence="5" key="3">
    <citation type="submission" date="2018-07" db="EMBL/GenBank/DDBJ databases">
        <authorList>
            <person name="Quirk P.G."/>
            <person name="Krulwich T.A."/>
        </authorList>
    </citation>
    <scope>NUCLEOTIDE SEQUENCE</scope>
    <source>
        <strain evidence="5">CCRI-19302</strain>
    </source>
</reference>
<protein>
    <submittedName>
        <fullName evidence="5">Spore germination protein</fullName>
    </submittedName>
    <submittedName>
        <fullName evidence="4">Stage V sporulation protein AF</fullName>
    </submittedName>
</protein>
<keyword evidence="6" id="KW-1185">Reference proteome</keyword>
<accession>A0A318EMJ3</accession>
<dbReference type="EMBL" id="QICS01000017">
    <property type="protein sequence ID" value="PXV85397.1"/>
    <property type="molecule type" value="Genomic_DNA"/>
</dbReference>
<proteinExistence type="inferred from homology"/>
<comment type="caution">
    <text evidence="4">The sequence shown here is derived from an EMBL/GenBank/DDBJ whole genome shotgun (WGS) entry which is preliminary data.</text>
</comment>
<dbReference type="GO" id="GO:0009847">
    <property type="term" value="P:spore germination"/>
    <property type="evidence" value="ECO:0007669"/>
    <property type="project" value="InterPro"/>
</dbReference>
<evidence type="ECO:0000313" key="4">
    <source>
        <dbReference type="EMBL" id="PXV85397.1"/>
    </source>
</evidence>
<gene>
    <name evidence="4" type="ORF">C8E03_11733</name>
    <name evidence="5" type="ORF">CG710_015050</name>
</gene>
<sequence>MNEKISSELQLNINRLNQTLFIGKNFDLKHRTFYVGGKELCLYYIDGFLDDHTMERFMEVFIRIKPEDMPNTPHEFSKRFLPYGSVLLLDDYDQIIRGILSGIACILVDGYEQAFMIDCRHYPMRGVEEPEKDRVLRGSRDGFVETLVCNTALIRRRIRSPELIMEMLYVGKSSQTNVVLSYLDSRVDHEFLDKLRKRIQDIEVDSLTMNSQSLAECLYQYSWYNPFPKYKFSERPDTAAACILEGNVVIMVDNSPSAMITPSSVFDIIEEADDYYFPPVTGSYLRLTKFIVNFVSMALTPVWLLLMQNSVLVPQWLHFIMIQETVNVPLIYQFLILELAIDGLHLAAVNTPSMLSTPLSVMAALVVGDLSVSSGWFNSEVMLYMAFVAIANYSQPNFELAYAFKFMRMITLILTAIFNVWGFVLGWIITIAAIVFNKTIAGKSYLYPLIPFNATQFLKRFVRVRLPHNDKGVKQ</sequence>
<dbReference type="OrthoDB" id="9772630at2"/>
<dbReference type="AlphaFoldDB" id="A0A318EMJ3"/>
<dbReference type="InterPro" id="IPR050768">
    <property type="entry name" value="UPF0353/GerABKA_families"/>
</dbReference>
<feature type="transmembrane region" description="Helical" evidence="3">
    <location>
        <begin position="410"/>
        <end position="436"/>
    </location>
</feature>
<keyword evidence="3" id="KW-0812">Transmembrane</keyword>
<dbReference type="GO" id="GO:0016020">
    <property type="term" value="C:membrane"/>
    <property type="evidence" value="ECO:0007669"/>
    <property type="project" value="InterPro"/>
</dbReference>
<dbReference type="PIRSF" id="PIRSF005690">
    <property type="entry name" value="GerBA"/>
    <property type="match status" value="1"/>
</dbReference>
<dbReference type="EMBL" id="NOKA02000039">
    <property type="protein sequence ID" value="RDY30375.1"/>
    <property type="molecule type" value="Genomic_DNA"/>
</dbReference>
<dbReference type="PANTHER" id="PTHR22550">
    <property type="entry name" value="SPORE GERMINATION PROTEIN"/>
    <property type="match status" value="1"/>
</dbReference>